<evidence type="ECO:0000256" key="4">
    <source>
        <dbReference type="ARBA" id="ARBA00022989"/>
    </source>
</evidence>
<organism evidence="7 8">
    <name type="scientific">Momordica charantia</name>
    <name type="common">Bitter gourd</name>
    <name type="synonym">Balsam pear</name>
    <dbReference type="NCBI Taxonomy" id="3673"/>
    <lineage>
        <taxon>Eukaryota</taxon>
        <taxon>Viridiplantae</taxon>
        <taxon>Streptophyta</taxon>
        <taxon>Embryophyta</taxon>
        <taxon>Tracheophyta</taxon>
        <taxon>Spermatophyta</taxon>
        <taxon>Magnoliopsida</taxon>
        <taxon>eudicotyledons</taxon>
        <taxon>Gunneridae</taxon>
        <taxon>Pentapetalae</taxon>
        <taxon>rosids</taxon>
        <taxon>fabids</taxon>
        <taxon>Cucurbitales</taxon>
        <taxon>Cucurbitaceae</taxon>
        <taxon>Momordiceae</taxon>
        <taxon>Momordica</taxon>
    </lineage>
</organism>
<evidence type="ECO:0000256" key="2">
    <source>
        <dbReference type="ARBA" id="ARBA00022692"/>
    </source>
</evidence>
<evidence type="ECO:0000313" key="7">
    <source>
        <dbReference type="Proteomes" id="UP000504603"/>
    </source>
</evidence>
<name>A0A6J1DXW8_MOMCH</name>
<proteinExistence type="inferred from homology"/>
<dbReference type="AlphaFoldDB" id="A0A6J1DXW8"/>
<dbReference type="Pfam" id="PF04145">
    <property type="entry name" value="Ctr"/>
    <property type="match status" value="2"/>
</dbReference>
<evidence type="ECO:0000256" key="3">
    <source>
        <dbReference type="ARBA" id="ARBA00022796"/>
    </source>
</evidence>
<keyword evidence="6" id="KW-0406">Ion transport</keyword>
<keyword evidence="6" id="KW-0813">Transport</keyword>
<dbReference type="OrthoDB" id="73901at2759"/>
<gene>
    <name evidence="8" type="primary">LOC111024519</name>
</gene>
<evidence type="ECO:0000256" key="1">
    <source>
        <dbReference type="ARBA" id="ARBA00006921"/>
    </source>
</evidence>
<dbReference type="PANTHER" id="PTHR12483:SF24">
    <property type="entry name" value="COPPER TRANSPORTER 2-RELATED"/>
    <property type="match status" value="1"/>
</dbReference>
<reference evidence="8" key="1">
    <citation type="submission" date="2025-08" db="UniProtKB">
        <authorList>
            <consortium name="RefSeq"/>
        </authorList>
    </citation>
    <scope>IDENTIFICATION</scope>
    <source>
        <strain evidence="8">OHB3-1</strain>
    </source>
</reference>
<feature type="transmembrane region" description="Helical" evidence="6">
    <location>
        <begin position="46"/>
        <end position="66"/>
    </location>
</feature>
<dbReference type="GeneID" id="111024519"/>
<dbReference type="PANTHER" id="PTHR12483">
    <property type="entry name" value="SOLUTE CARRIER FAMILY 31 COPPER TRANSPORTERS"/>
    <property type="match status" value="1"/>
</dbReference>
<keyword evidence="3 6" id="KW-0187">Copper transport</keyword>
<accession>A0A6J1DXW8</accession>
<protein>
    <recommendedName>
        <fullName evidence="6">Copper transport protein</fullName>
    </recommendedName>
</protein>
<dbReference type="KEGG" id="mcha:111024519"/>
<dbReference type="GO" id="GO:0005886">
    <property type="term" value="C:plasma membrane"/>
    <property type="evidence" value="ECO:0007669"/>
    <property type="project" value="TreeGrafter"/>
</dbReference>
<evidence type="ECO:0000256" key="6">
    <source>
        <dbReference type="RuleBase" id="RU367022"/>
    </source>
</evidence>
<dbReference type="InterPro" id="IPR007274">
    <property type="entry name" value="Cop_transporter"/>
</dbReference>
<evidence type="ECO:0000256" key="5">
    <source>
        <dbReference type="ARBA" id="ARBA00023136"/>
    </source>
</evidence>
<keyword evidence="4 6" id="KW-1133">Transmembrane helix</keyword>
<comment type="subcellular location">
    <subcellularLocation>
        <location evidence="6">Membrane</location>
        <topology evidence="6">Multi-pass membrane protein</topology>
    </subcellularLocation>
</comment>
<dbReference type="GO" id="GO:0005375">
    <property type="term" value="F:copper ion transmembrane transporter activity"/>
    <property type="evidence" value="ECO:0007669"/>
    <property type="project" value="UniProtKB-UniRule"/>
</dbReference>
<keyword evidence="7" id="KW-1185">Reference proteome</keyword>
<keyword evidence="2 6" id="KW-0812">Transmembrane</keyword>
<sequence>MNSGDNNMPGMAAPPPMHHKMMMHMSFFWGTHAEILFRRWPGARGGGAYALALVFVFTLAFLIEWLSHSRLIKEDSSAAAAGLIRTLLHTVRIGLGYLVMLAVMSFNVGVFLVAVGGHCLGFFFFGSRFFKQSTAASDLPPLSC</sequence>
<dbReference type="Proteomes" id="UP000504603">
    <property type="component" value="Unplaced"/>
</dbReference>
<keyword evidence="5 6" id="KW-0472">Membrane</keyword>
<dbReference type="RefSeq" id="XP_022157909.1">
    <property type="nucleotide sequence ID" value="XM_022302217.1"/>
</dbReference>
<evidence type="ECO:0000313" key="8">
    <source>
        <dbReference type="RefSeq" id="XP_022157909.1"/>
    </source>
</evidence>
<comment type="similarity">
    <text evidence="1 6">Belongs to the copper transporter (Ctr) (TC 1.A.56) family. SLC31A subfamily.</text>
</comment>
<keyword evidence="6" id="KW-0186">Copper</keyword>